<reference evidence="9 10" key="1">
    <citation type="submission" date="2024-09" db="EMBL/GenBank/DDBJ databases">
        <title>Chromosome-scale assembly of Riccia sorocarpa.</title>
        <authorList>
            <person name="Paukszto L."/>
        </authorList>
    </citation>
    <scope>NUCLEOTIDE SEQUENCE [LARGE SCALE GENOMIC DNA]</scope>
    <source>
        <strain evidence="9">LP-2024</strain>
        <tissue evidence="9">Aerial parts of the thallus</tissue>
    </source>
</reference>
<dbReference type="Pfam" id="PF00583">
    <property type="entry name" value="Acetyltransf_1"/>
    <property type="match status" value="1"/>
</dbReference>
<evidence type="ECO:0000256" key="1">
    <source>
        <dbReference type="ARBA" id="ARBA00010543"/>
    </source>
</evidence>
<keyword evidence="4" id="KW-0012">Acyltransferase</keyword>
<dbReference type="InterPro" id="IPR019467">
    <property type="entry name" value="Hat1_N"/>
</dbReference>
<comment type="similarity">
    <text evidence="1">Belongs to the HAT1 family.</text>
</comment>
<name>A0ABD3ICT7_9MARC</name>
<proteinExistence type="inferred from homology"/>
<dbReference type="CDD" id="cd04301">
    <property type="entry name" value="NAT_SF"/>
    <property type="match status" value="1"/>
</dbReference>
<dbReference type="Pfam" id="PF10394">
    <property type="entry name" value="Hat1_N"/>
    <property type="match status" value="1"/>
</dbReference>
<evidence type="ECO:0000256" key="3">
    <source>
        <dbReference type="ARBA" id="ARBA00022679"/>
    </source>
</evidence>
<keyword evidence="3" id="KW-0808">Transferase</keyword>
<protein>
    <recommendedName>
        <fullName evidence="2">histone acetyltransferase</fullName>
        <ecNumber evidence="2">2.3.1.48</ecNumber>
    </recommendedName>
</protein>
<dbReference type="InterPro" id="IPR016181">
    <property type="entry name" value="Acyl_CoA_acyltransferase"/>
</dbReference>
<organism evidence="9 10">
    <name type="scientific">Riccia sorocarpa</name>
    <dbReference type="NCBI Taxonomy" id="122646"/>
    <lineage>
        <taxon>Eukaryota</taxon>
        <taxon>Viridiplantae</taxon>
        <taxon>Streptophyta</taxon>
        <taxon>Embryophyta</taxon>
        <taxon>Marchantiophyta</taxon>
        <taxon>Marchantiopsida</taxon>
        <taxon>Marchantiidae</taxon>
        <taxon>Marchantiales</taxon>
        <taxon>Ricciaceae</taxon>
        <taxon>Riccia</taxon>
    </lineage>
</organism>
<evidence type="ECO:0000256" key="4">
    <source>
        <dbReference type="ARBA" id="ARBA00023315"/>
    </source>
</evidence>
<dbReference type="InterPro" id="IPR000182">
    <property type="entry name" value="GNAT_dom"/>
</dbReference>
<evidence type="ECO:0000256" key="2">
    <source>
        <dbReference type="ARBA" id="ARBA00013184"/>
    </source>
</evidence>
<dbReference type="Proteomes" id="UP001633002">
    <property type="component" value="Unassembled WGS sequence"/>
</dbReference>
<dbReference type="Gene3D" id="3.40.630.30">
    <property type="match status" value="1"/>
</dbReference>
<dbReference type="PANTHER" id="PTHR12046">
    <property type="entry name" value="HISTONE ACETYLTRANSFERASE TYPE B CATALYTIC SUBUNIT"/>
    <property type="match status" value="1"/>
</dbReference>
<dbReference type="InterPro" id="IPR037113">
    <property type="entry name" value="Hat1_N_sf"/>
</dbReference>
<dbReference type="EC" id="2.3.1.48" evidence="2"/>
<evidence type="ECO:0000256" key="5">
    <source>
        <dbReference type="ARBA" id="ARBA00048017"/>
    </source>
</evidence>
<accession>A0ABD3ICT7</accession>
<dbReference type="EMBL" id="JBJQOH010000001">
    <property type="protein sequence ID" value="KAL3699319.1"/>
    <property type="molecule type" value="Genomic_DNA"/>
</dbReference>
<dbReference type="InterPro" id="IPR017380">
    <property type="entry name" value="Hist_AcTrfase_B-typ_cat-su"/>
</dbReference>
<keyword evidence="10" id="KW-1185">Reference proteome</keyword>
<dbReference type="AlphaFoldDB" id="A0ABD3ICT7"/>
<dbReference type="SUPFAM" id="SSF55729">
    <property type="entry name" value="Acyl-CoA N-acyltransferases (Nat)"/>
    <property type="match status" value="1"/>
</dbReference>
<feature type="compositionally biased region" description="Polar residues" evidence="6">
    <location>
        <begin position="359"/>
        <end position="369"/>
    </location>
</feature>
<feature type="domain" description="N-acetyltransferase" evidence="7">
    <location>
        <begin position="234"/>
        <end position="296"/>
    </location>
</feature>
<evidence type="ECO:0000259" key="7">
    <source>
        <dbReference type="Pfam" id="PF00583"/>
    </source>
</evidence>
<evidence type="ECO:0000313" key="10">
    <source>
        <dbReference type="Proteomes" id="UP001633002"/>
    </source>
</evidence>
<dbReference type="Gene3D" id="3.90.360.10">
    <property type="entry name" value="Histone acetyl transferase 1 (HAT1), N-terminal domain"/>
    <property type="match status" value="1"/>
</dbReference>
<feature type="domain" description="Histone acetyl transferase HAT1 N-terminal" evidence="8">
    <location>
        <begin position="28"/>
        <end position="214"/>
    </location>
</feature>
<comment type="catalytic activity">
    <reaction evidence="5">
        <text>L-lysyl-[protein] + acetyl-CoA = N(6)-acetyl-L-lysyl-[protein] + CoA + H(+)</text>
        <dbReference type="Rhea" id="RHEA:45948"/>
        <dbReference type="Rhea" id="RHEA-COMP:9752"/>
        <dbReference type="Rhea" id="RHEA-COMP:10731"/>
        <dbReference type="ChEBI" id="CHEBI:15378"/>
        <dbReference type="ChEBI" id="CHEBI:29969"/>
        <dbReference type="ChEBI" id="CHEBI:57287"/>
        <dbReference type="ChEBI" id="CHEBI:57288"/>
        <dbReference type="ChEBI" id="CHEBI:61930"/>
        <dbReference type="EC" id="2.3.1.48"/>
    </reaction>
</comment>
<evidence type="ECO:0000313" key="9">
    <source>
        <dbReference type="EMBL" id="KAL3699319.1"/>
    </source>
</evidence>
<evidence type="ECO:0000256" key="6">
    <source>
        <dbReference type="SAM" id="MobiDB-lite"/>
    </source>
</evidence>
<gene>
    <name evidence="9" type="ORF">R1sor_017341</name>
</gene>
<dbReference type="GO" id="GO:0061733">
    <property type="term" value="F:protein-lysine-acetyltransferase activity"/>
    <property type="evidence" value="ECO:0007669"/>
    <property type="project" value="UniProtKB-EC"/>
</dbReference>
<evidence type="ECO:0000259" key="8">
    <source>
        <dbReference type="Pfam" id="PF10394"/>
    </source>
</evidence>
<sequence length="540" mass="60842">MKGTADARPDEPAKRRKVGFAAVAETVSCKASECIKLMFVSSPDEMQATFDKEEIMCDVQFAERMFGDDGLIYGYHDLEIDLWLQSNTFHAFVDIRFSGKAASGKTPPTDIMAKLKETFGDSLTDDREAFVNSISENSVHFEKLITEKSGTVSASWVVGGDSNNLEARTGGSENKVGLEQGHVKSGQIVRLELTDPDVSAWHARLNPLSLFYIEGARPIVDNDPLWEVYLSLEIQENRKRVTGFCNVYRFYHYPDSTRLRVSQILVLPLYQGMGYGLHLLEAVNETAIARGCYDVTMEEPSMSLQKMRDVMDVLRLLSVPTLSERVKAAINEGIQRLHSRKALIETSSGSSTNGSGTGPQNPGKENNALNPPRHLREEVRSALKISERQFKRCWEQLLFLYLDPEDKGLQDMFQEALIQRLNAELFEKEKEMEKHANKQIFDMENAHNDSVTFIMHRVRRKAHKELDNLSRLVLESRSAQPPAEDKVTALKESVSEREEDLVGVACGMARHCQRLGVTIPTLEYWLKREVDQATDGTSSS</sequence>
<comment type="caution">
    <text evidence="9">The sequence shown here is derived from an EMBL/GenBank/DDBJ whole genome shotgun (WGS) entry which is preliminary data.</text>
</comment>
<feature type="region of interest" description="Disordered" evidence="6">
    <location>
        <begin position="344"/>
        <end position="373"/>
    </location>
</feature>